<dbReference type="InterPro" id="IPR028094">
    <property type="entry name" value="RTC4_C"/>
</dbReference>
<dbReference type="EMBL" id="CP120628">
    <property type="protein sequence ID" value="WEW58873.1"/>
    <property type="molecule type" value="Genomic_DNA"/>
</dbReference>
<keyword evidence="11" id="KW-1185">Reference proteome</keyword>
<feature type="compositionally biased region" description="Polar residues" evidence="8">
    <location>
        <begin position="64"/>
        <end position="75"/>
    </location>
</feature>
<evidence type="ECO:0000256" key="5">
    <source>
        <dbReference type="ARBA" id="ARBA00015162"/>
    </source>
</evidence>
<feature type="compositionally biased region" description="Polar residues" evidence="8">
    <location>
        <begin position="1"/>
        <end position="10"/>
    </location>
</feature>
<evidence type="ECO:0000256" key="4">
    <source>
        <dbReference type="ARBA" id="ARBA00009461"/>
    </source>
</evidence>
<dbReference type="AlphaFoldDB" id="A0AAF0IJ62"/>
<evidence type="ECO:0000313" key="11">
    <source>
        <dbReference type="Proteomes" id="UP001219355"/>
    </source>
</evidence>
<dbReference type="PANTHER" id="PTHR41391">
    <property type="entry name" value="RESTRICTION OF TELOMERE CAPPING PROTEIN 4"/>
    <property type="match status" value="1"/>
</dbReference>
<dbReference type="Pfam" id="PF14474">
    <property type="entry name" value="RTC4"/>
    <property type="match status" value="1"/>
</dbReference>
<organism evidence="10 11">
    <name type="scientific">Emydomyces testavorans</name>
    <dbReference type="NCBI Taxonomy" id="2070801"/>
    <lineage>
        <taxon>Eukaryota</taxon>
        <taxon>Fungi</taxon>
        <taxon>Dikarya</taxon>
        <taxon>Ascomycota</taxon>
        <taxon>Pezizomycotina</taxon>
        <taxon>Eurotiomycetes</taxon>
        <taxon>Eurotiomycetidae</taxon>
        <taxon>Onygenales</taxon>
        <taxon>Nannizziopsiaceae</taxon>
        <taxon>Emydomyces</taxon>
    </lineage>
</organism>
<comment type="function">
    <text evidence="1">May be involved in a process influencing telomere capping.</text>
</comment>
<sequence length="491" mass="55348">MVVLTKTNHCGSPLLSQIGGRSTKVRTRQMVDKDDSSDDPLSMSKVSPTKRRRKEKPEPATDDSPMSSSDESAQLSRSSATPEPRPRERPTWRPEDLEADLDAESTPKPRKKPVSTPKTGQRRSQRTARANTMSKATNAGKDESRGPSWTNHDIGESLAYFRHSAKRRITYGSKQLQNIHIFSKEEKKHEFVMPPGDVDNSTTQPSETTTVQHEFKFPTAIPNDTFSSSSIPTNSSHEIVENLIFDADDRSGSLSPLSSVASEKRDLTADEKRYIDSPDDFIRCPACRELLDPEYLTVFQLEKGLSFSKQLQVCQEHKRWTAERDWRLREYPIIDWDALEQRLEKYFAELDQILTRKKPSFFRNSLECSNDGNTKKDNFRLTANSNFDMMSSGYYGPRGSKKMTDAIISKFASKIRHLAPSDSLMQAAGVSGFIQAVLVPELTVMLVKEDMGVGDEKARQIMRESTAIGDLLNEQPDDIITVNDEDGNIQS</sequence>
<evidence type="ECO:0000313" key="10">
    <source>
        <dbReference type="EMBL" id="WEW58873.1"/>
    </source>
</evidence>
<dbReference type="InterPro" id="IPR039024">
    <property type="entry name" value="RTC4"/>
</dbReference>
<dbReference type="PANTHER" id="PTHR41391:SF1">
    <property type="entry name" value="RESTRICTION OF TELOMERE CAPPING PROTEIN 4"/>
    <property type="match status" value="1"/>
</dbReference>
<name>A0AAF0IJ62_9EURO</name>
<feature type="compositionally biased region" description="Polar residues" evidence="8">
    <location>
        <begin position="127"/>
        <end position="137"/>
    </location>
</feature>
<evidence type="ECO:0000256" key="1">
    <source>
        <dbReference type="ARBA" id="ARBA00002738"/>
    </source>
</evidence>
<dbReference type="GO" id="GO:0005634">
    <property type="term" value="C:nucleus"/>
    <property type="evidence" value="ECO:0007669"/>
    <property type="project" value="UniProtKB-SubCell"/>
</dbReference>
<dbReference type="SMART" id="SM01312">
    <property type="entry name" value="RTC4"/>
    <property type="match status" value="1"/>
</dbReference>
<evidence type="ECO:0000259" key="9">
    <source>
        <dbReference type="SMART" id="SM01312"/>
    </source>
</evidence>
<reference evidence="10" key="1">
    <citation type="submission" date="2023-03" db="EMBL/GenBank/DDBJ databases">
        <title>Emydomyces testavorans Genome Sequence.</title>
        <authorList>
            <person name="Hoyer L."/>
        </authorList>
    </citation>
    <scope>NUCLEOTIDE SEQUENCE</scope>
    <source>
        <strain evidence="10">16-2883</strain>
    </source>
</reference>
<evidence type="ECO:0000256" key="2">
    <source>
        <dbReference type="ARBA" id="ARBA00004123"/>
    </source>
</evidence>
<comment type="similarity">
    <text evidence="4">Belongs to the RTC4 family.</text>
</comment>
<comment type="subcellular location">
    <subcellularLocation>
        <location evidence="3">Cytoplasm</location>
    </subcellularLocation>
    <subcellularLocation>
        <location evidence="2">Nucleus</location>
    </subcellularLocation>
</comment>
<evidence type="ECO:0000256" key="7">
    <source>
        <dbReference type="ARBA" id="ARBA00023242"/>
    </source>
</evidence>
<keyword evidence="7" id="KW-0539">Nucleus</keyword>
<keyword evidence="6" id="KW-0963">Cytoplasm</keyword>
<feature type="compositionally biased region" description="Basic and acidic residues" evidence="8">
    <location>
        <begin position="84"/>
        <end position="96"/>
    </location>
</feature>
<evidence type="ECO:0000256" key="6">
    <source>
        <dbReference type="ARBA" id="ARBA00022490"/>
    </source>
</evidence>
<proteinExistence type="inferred from homology"/>
<dbReference type="GO" id="GO:0005737">
    <property type="term" value="C:cytoplasm"/>
    <property type="evidence" value="ECO:0007669"/>
    <property type="project" value="UniProtKB-SubCell"/>
</dbReference>
<gene>
    <name evidence="10" type="ORF">PRK78_004341</name>
</gene>
<dbReference type="Proteomes" id="UP001219355">
    <property type="component" value="Chromosome 2"/>
</dbReference>
<feature type="domain" description="Restriction of telomere capping protein 4 C-terminal" evidence="9">
    <location>
        <begin position="353"/>
        <end position="475"/>
    </location>
</feature>
<protein>
    <recommendedName>
        <fullName evidence="5">Restriction of telomere capping protein 4</fullName>
    </recommendedName>
</protein>
<evidence type="ECO:0000256" key="3">
    <source>
        <dbReference type="ARBA" id="ARBA00004496"/>
    </source>
</evidence>
<evidence type="ECO:0000256" key="8">
    <source>
        <dbReference type="SAM" id="MobiDB-lite"/>
    </source>
</evidence>
<accession>A0AAF0IJ62</accession>
<feature type="region of interest" description="Disordered" evidence="8">
    <location>
        <begin position="1"/>
        <end position="153"/>
    </location>
</feature>